<reference evidence="9" key="1">
    <citation type="journal article" date="2019" name="Int. J. Syst. Evol. Microbiol.">
        <title>The Global Catalogue of Microorganisms (GCM) 10K type strain sequencing project: providing services to taxonomists for standard genome sequencing and annotation.</title>
        <authorList>
            <consortium name="The Broad Institute Genomics Platform"/>
            <consortium name="The Broad Institute Genome Sequencing Center for Infectious Disease"/>
            <person name="Wu L."/>
            <person name="Ma J."/>
        </authorList>
    </citation>
    <scope>NUCLEOTIDE SEQUENCE [LARGE SCALE GENOMIC DNA]</scope>
    <source>
        <strain evidence="9">JCM 3369</strain>
    </source>
</reference>
<dbReference type="CDD" id="cd17321">
    <property type="entry name" value="MFS_MMR_MDR_like"/>
    <property type="match status" value="1"/>
</dbReference>
<feature type="transmembrane region" description="Helical" evidence="6">
    <location>
        <begin position="363"/>
        <end position="385"/>
    </location>
</feature>
<keyword evidence="3 6" id="KW-1133">Transmembrane helix</keyword>
<gene>
    <name evidence="8" type="ORF">ACFQKB_12965</name>
</gene>
<feature type="domain" description="Major facilitator superfamily (MFS) profile" evidence="7">
    <location>
        <begin position="11"/>
        <end position="467"/>
    </location>
</feature>
<feature type="transmembrane region" description="Helical" evidence="6">
    <location>
        <begin position="196"/>
        <end position="217"/>
    </location>
</feature>
<proteinExistence type="predicted"/>
<keyword evidence="4 6" id="KW-0472">Membrane</keyword>
<sequence>MSGTERRRRLALLVSAAGAMLVALDGTVLMVAQPSVREDLGASVAQMQWTSTGYLLAVAALLVIAGRLGDRYGHRRLLVCGLAGFAASSAGIAFAPGIGWVIALRVVQGVFGALLQPATLALLRLAYPADRLGSAVAVRTSAIGVAGAAGPLLGGVLVAQSGWRGVFAINVPVALAIAAVAVAVRVPAPARRAAQRLNATGAVLVAAVLAIGVHTLVGVPAHGWTGRPTLAGLAFTAGGAAFLIVHERRAAHPIVPPAVARPAPVTAAMAILLVTTGGMFGALFVVSFLLQDALGLGPLAAALHVLPLTVFMVLGAPATGMALRRYGPRRTAATGSVLVVLGILGMCGLPSADASAGVPTAVWGATSAAFALLGVGFAAVMVTATGTVVGDAPAGYAGAVGGLKQTAVNIGPTLGIAVAASLMQTAGAGPLGTLSASVHASRSALLALAVLAALGLLPALLLSARPSPTARRPEPAASTPLGEAPGRRPAP</sequence>
<feature type="transmembrane region" description="Helical" evidence="6">
    <location>
        <begin position="331"/>
        <end position="351"/>
    </location>
</feature>
<evidence type="ECO:0000256" key="4">
    <source>
        <dbReference type="ARBA" id="ARBA00023136"/>
    </source>
</evidence>
<dbReference type="InterPro" id="IPR036259">
    <property type="entry name" value="MFS_trans_sf"/>
</dbReference>
<accession>A0ABW2CJA6</accession>
<evidence type="ECO:0000256" key="6">
    <source>
        <dbReference type="SAM" id="Phobius"/>
    </source>
</evidence>
<feature type="transmembrane region" description="Helical" evidence="6">
    <location>
        <begin position="296"/>
        <end position="319"/>
    </location>
</feature>
<feature type="transmembrane region" description="Helical" evidence="6">
    <location>
        <begin position="136"/>
        <end position="159"/>
    </location>
</feature>
<comment type="subcellular location">
    <subcellularLocation>
        <location evidence="1">Cell membrane</location>
        <topology evidence="1">Multi-pass membrane protein</topology>
    </subcellularLocation>
</comment>
<dbReference type="InterPro" id="IPR011701">
    <property type="entry name" value="MFS"/>
</dbReference>
<evidence type="ECO:0000256" key="3">
    <source>
        <dbReference type="ARBA" id="ARBA00022989"/>
    </source>
</evidence>
<organism evidence="8 9">
    <name type="scientific">Actinomadura yumaensis</name>
    <dbReference type="NCBI Taxonomy" id="111807"/>
    <lineage>
        <taxon>Bacteria</taxon>
        <taxon>Bacillati</taxon>
        <taxon>Actinomycetota</taxon>
        <taxon>Actinomycetes</taxon>
        <taxon>Streptosporangiales</taxon>
        <taxon>Thermomonosporaceae</taxon>
        <taxon>Actinomadura</taxon>
    </lineage>
</organism>
<dbReference type="Gene3D" id="1.20.1250.20">
    <property type="entry name" value="MFS general substrate transporter like domains"/>
    <property type="match status" value="1"/>
</dbReference>
<feature type="transmembrane region" description="Helical" evidence="6">
    <location>
        <begin position="229"/>
        <end position="246"/>
    </location>
</feature>
<evidence type="ECO:0000256" key="2">
    <source>
        <dbReference type="ARBA" id="ARBA00022692"/>
    </source>
</evidence>
<dbReference type="PANTHER" id="PTHR42718">
    <property type="entry name" value="MAJOR FACILITATOR SUPERFAMILY MULTIDRUG TRANSPORTER MFSC"/>
    <property type="match status" value="1"/>
</dbReference>
<evidence type="ECO:0000313" key="9">
    <source>
        <dbReference type="Proteomes" id="UP001596380"/>
    </source>
</evidence>
<dbReference type="Proteomes" id="UP001596380">
    <property type="component" value="Unassembled WGS sequence"/>
</dbReference>
<keyword evidence="9" id="KW-1185">Reference proteome</keyword>
<dbReference type="SUPFAM" id="SSF103473">
    <property type="entry name" value="MFS general substrate transporter"/>
    <property type="match status" value="1"/>
</dbReference>
<dbReference type="InterPro" id="IPR020846">
    <property type="entry name" value="MFS_dom"/>
</dbReference>
<dbReference type="PROSITE" id="PS50850">
    <property type="entry name" value="MFS"/>
    <property type="match status" value="1"/>
</dbReference>
<dbReference type="PANTHER" id="PTHR42718:SF42">
    <property type="entry name" value="EXPORT PROTEIN"/>
    <property type="match status" value="1"/>
</dbReference>
<dbReference type="EMBL" id="JBHSXS010000006">
    <property type="protein sequence ID" value="MFC6880671.1"/>
    <property type="molecule type" value="Genomic_DNA"/>
</dbReference>
<evidence type="ECO:0000256" key="1">
    <source>
        <dbReference type="ARBA" id="ARBA00004651"/>
    </source>
</evidence>
<keyword evidence="2 6" id="KW-0812">Transmembrane</keyword>
<feature type="transmembrane region" description="Helical" evidence="6">
    <location>
        <begin position="267"/>
        <end position="290"/>
    </location>
</feature>
<dbReference type="RefSeq" id="WP_160826188.1">
    <property type="nucleotide sequence ID" value="NZ_JBHSXE010000001.1"/>
</dbReference>
<feature type="transmembrane region" description="Helical" evidence="6">
    <location>
        <begin position="443"/>
        <end position="462"/>
    </location>
</feature>
<dbReference type="Gene3D" id="1.20.1720.10">
    <property type="entry name" value="Multidrug resistance protein D"/>
    <property type="match status" value="1"/>
</dbReference>
<evidence type="ECO:0000256" key="5">
    <source>
        <dbReference type="SAM" id="MobiDB-lite"/>
    </source>
</evidence>
<protein>
    <submittedName>
        <fullName evidence="8">MFS transporter</fullName>
    </submittedName>
</protein>
<dbReference type="Pfam" id="PF07690">
    <property type="entry name" value="MFS_1"/>
    <property type="match status" value="1"/>
</dbReference>
<feature type="transmembrane region" description="Helical" evidence="6">
    <location>
        <begin position="46"/>
        <end position="65"/>
    </location>
</feature>
<feature type="region of interest" description="Disordered" evidence="5">
    <location>
        <begin position="466"/>
        <end position="491"/>
    </location>
</feature>
<feature type="transmembrane region" description="Helical" evidence="6">
    <location>
        <begin position="165"/>
        <end position="184"/>
    </location>
</feature>
<name>A0ABW2CJA6_9ACTN</name>
<feature type="transmembrane region" description="Helical" evidence="6">
    <location>
        <begin position="77"/>
        <end position="103"/>
    </location>
</feature>
<evidence type="ECO:0000259" key="7">
    <source>
        <dbReference type="PROSITE" id="PS50850"/>
    </source>
</evidence>
<comment type="caution">
    <text evidence="8">The sequence shown here is derived from an EMBL/GenBank/DDBJ whole genome shotgun (WGS) entry which is preliminary data.</text>
</comment>
<feature type="transmembrane region" description="Helical" evidence="6">
    <location>
        <begin position="109"/>
        <end position="127"/>
    </location>
</feature>
<feature type="transmembrane region" description="Helical" evidence="6">
    <location>
        <begin position="406"/>
        <end position="423"/>
    </location>
</feature>
<evidence type="ECO:0000313" key="8">
    <source>
        <dbReference type="EMBL" id="MFC6880671.1"/>
    </source>
</evidence>